<proteinExistence type="inferred from homology"/>
<feature type="compositionally biased region" description="Polar residues" evidence="2">
    <location>
        <begin position="561"/>
        <end position="571"/>
    </location>
</feature>
<dbReference type="InterPro" id="IPR003870">
    <property type="entry name" value="DUF222"/>
</dbReference>
<sequence>MSTTVIEPTRPLLPDAADLAAAEPDPPPEPAAERPLEEIEAELSGLAVRIAATTCRFLLLLAEFDARQGWNTGGFASCVNWLSWRCGMSATTAREQVRIARTLTDLPGTSAAFAAGHLSYSKVRAITRVATPETEPELLAVAASATASQLERFVAGVRTAESLADINQRHAERHLRFREEPDGSFSFSGRCSPEDAAVMMEEVHRVGDYLKDTDAGHSTDPQPPPWLRESVVHGHALIDALVLICEQSNVAHPGHTDPAATTTGADHTPRGSRRGETVLHVTLDDLAKARPTADNPAAADSPPLPGLETFGDGSAHDEVAAPGHDDASQTDGAEDDSQYVGSDDATDSHELATVTEITTRRDSGSGASAEAPDTAKLIGPHLELGPALHPETARRLTCDTGIVMHVHADGSRFTVVPNARPGRTLDVGRRTRSTNSALKRALWARDHSCRIPGCGRRAYLHAHHIQHWADGGPTTLDNLVLLCSTHHRLLHEGNYDITLRPDGTVLVTTPDGRILPPVPIPNPVRAGLADSGVHDGDVPRKHPRTTGCATPSTRSRRSTVARWTSTGQSAW</sequence>
<comment type="similarity">
    <text evidence="1">Belongs to the Rv1128c/1148c/1588c/1702c/1945/3466 family.</text>
</comment>
<evidence type="ECO:0000313" key="4">
    <source>
        <dbReference type="EMBL" id="VZO39560.1"/>
    </source>
</evidence>
<dbReference type="GO" id="GO:0003676">
    <property type="term" value="F:nucleic acid binding"/>
    <property type="evidence" value="ECO:0007669"/>
    <property type="project" value="InterPro"/>
</dbReference>
<dbReference type="Pfam" id="PF01844">
    <property type="entry name" value="HNH"/>
    <property type="match status" value="1"/>
</dbReference>
<comment type="caution">
    <text evidence="4">The sequence shown here is derived from an EMBL/GenBank/DDBJ whole genome shotgun (WGS) entry which is preliminary data.</text>
</comment>
<evidence type="ECO:0000256" key="2">
    <source>
        <dbReference type="SAM" id="MobiDB-lite"/>
    </source>
</evidence>
<feature type="region of interest" description="Disordered" evidence="2">
    <location>
        <begin position="529"/>
        <end position="571"/>
    </location>
</feature>
<evidence type="ECO:0000256" key="1">
    <source>
        <dbReference type="ARBA" id="ARBA00023450"/>
    </source>
</evidence>
<dbReference type="Proteomes" id="UP000419743">
    <property type="component" value="Unassembled WGS sequence"/>
</dbReference>
<dbReference type="EMBL" id="CACRYJ010000060">
    <property type="protein sequence ID" value="VZO39560.1"/>
    <property type="molecule type" value="Genomic_DNA"/>
</dbReference>
<reference evidence="4 5" key="1">
    <citation type="submission" date="2019-11" db="EMBL/GenBank/DDBJ databases">
        <authorList>
            <person name="Criscuolo A."/>
        </authorList>
    </citation>
    <scope>NUCLEOTIDE SEQUENCE [LARGE SCALE GENOMIC DNA]</scope>
    <source>
        <strain evidence="4">CIP111667</strain>
    </source>
</reference>
<accession>A0A7M4DQ16</accession>
<protein>
    <submittedName>
        <fullName evidence="4">HNH endonuclease</fullName>
    </submittedName>
</protein>
<keyword evidence="4" id="KW-0378">Hydrolase</keyword>
<evidence type="ECO:0000259" key="3">
    <source>
        <dbReference type="SMART" id="SM00507"/>
    </source>
</evidence>
<name>A0A7M4DQ16_9MICO</name>
<organism evidence="4 5">
    <name type="scientific">Occultella aeris</name>
    <dbReference type="NCBI Taxonomy" id="2761496"/>
    <lineage>
        <taxon>Bacteria</taxon>
        <taxon>Bacillati</taxon>
        <taxon>Actinomycetota</taxon>
        <taxon>Actinomycetes</taxon>
        <taxon>Micrococcales</taxon>
        <taxon>Ruaniaceae</taxon>
        <taxon>Occultella</taxon>
    </lineage>
</organism>
<dbReference type="GO" id="GO:0004519">
    <property type="term" value="F:endonuclease activity"/>
    <property type="evidence" value="ECO:0007669"/>
    <property type="project" value="UniProtKB-KW"/>
</dbReference>
<feature type="compositionally biased region" description="Basic and acidic residues" evidence="2">
    <location>
        <begin position="267"/>
        <end position="277"/>
    </location>
</feature>
<keyword evidence="4" id="KW-0540">Nuclease</keyword>
<feature type="compositionally biased region" description="Low complexity" evidence="2">
    <location>
        <begin position="12"/>
        <end position="23"/>
    </location>
</feature>
<dbReference type="CDD" id="cd00085">
    <property type="entry name" value="HNHc"/>
    <property type="match status" value="1"/>
</dbReference>
<gene>
    <name evidence="4" type="ORF">HALOF300_04253</name>
</gene>
<feature type="domain" description="HNH nuclease" evidence="3">
    <location>
        <begin position="437"/>
        <end position="488"/>
    </location>
</feature>
<dbReference type="GO" id="GO:0008270">
    <property type="term" value="F:zinc ion binding"/>
    <property type="evidence" value="ECO:0007669"/>
    <property type="project" value="InterPro"/>
</dbReference>
<keyword evidence="4" id="KW-0255">Endonuclease</keyword>
<keyword evidence="5" id="KW-1185">Reference proteome</keyword>
<feature type="region of interest" description="Disordered" evidence="2">
    <location>
        <begin position="1"/>
        <end position="33"/>
    </location>
</feature>
<feature type="region of interest" description="Disordered" evidence="2">
    <location>
        <begin position="253"/>
        <end position="277"/>
    </location>
</feature>
<feature type="region of interest" description="Disordered" evidence="2">
    <location>
        <begin position="291"/>
        <end position="372"/>
    </location>
</feature>
<dbReference type="InterPro" id="IPR002711">
    <property type="entry name" value="HNH"/>
</dbReference>
<dbReference type="AlphaFoldDB" id="A0A7M4DQ16"/>
<dbReference type="InterPro" id="IPR003615">
    <property type="entry name" value="HNH_nuc"/>
</dbReference>
<dbReference type="RefSeq" id="WP_197522732.1">
    <property type="nucleotide sequence ID" value="NZ_CACRYJ010000060.1"/>
</dbReference>
<evidence type="ECO:0000313" key="5">
    <source>
        <dbReference type="Proteomes" id="UP000419743"/>
    </source>
</evidence>
<feature type="compositionally biased region" description="Basic and acidic residues" evidence="2">
    <location>
        <begin position="314"/>
        <end position="327"/>
    </location>
</feature>
<dbReference type="Gene3D" id="1.10.30.50">
    <property type="match status" value="1"/>
</dbReference>
<dbReference type="SMART" id="SM00507">
    <property type="entry name" value="HNHc"/>
    <property type="match status" value="1"/>
</dbReference>
<dbReference type="Pfam" id="PF02720">
    <property type="entry name" value="DUF222"/>
    <property type="match status" value="1"/>
</dbReference>